<dbReference type="NCBIfam" id="TIGR00358">
    <property type="entry name" value="3_prime_RNase"/>
    <property type="match status" value="1"/>
</dbReference>
<evidence type="ECO:0000256" key="3">
    <source>
        <dbReference type="ARBA" id="ARBA00012163"/>
    </source>
</evidence>
<evidence type="ECO:0000313" key="12">
    <source>
        <dbReference type="Proteomes" id="UP001164472"/>
    </source>
</evidence>
<feature type="domain" description="Cold-shock" evidence="9">
    <location>
        <begin position="25"/>
        <end position="82"/>
    </location>
</feature>
<dbReference type="SMART" id="SM00357">
    <property type="entry name" value="CSP"/>
    <property type="match status" value="1"/>
</dbReference>
<dbReference type="InterPro" id="IPR040476">
    <property type="entry name" value="CSD2"/>
</dbReference>
<dbReference type="InterPro" id="IPR013223">
    <property type="entry name" value="RNase_B_OB_dom"/>
</dbReference>
<dbReference type="Pfam" id="PF08206">
    <property type="entry name" value="OB_RNB"/>
    <property type="match status" value="1"/>
</dbReference>
<evidence type="ECO:0000256" key="5">
    <source>
        <dbReference type="ARBA" id="ARBA00022722"/>
    </source>
</evidence>
<evidence type="ECO:0000256" key="4">
    <source>
        <dbReference type="ARBA" id="ARBA00022490"/>
    </source>
</evidence>
<comment type="catalytic activity">
    <reaction evidence="1">
        <text>Exonucleolytic cleavage in the 3'- to 5'-direction to yield nucleoside 5'-phosphates.</text>
        <dbReference type="EC" id="3.1.13.1"/>
    </reaction>
</comment>
<name>A0A9E8HI51_9ALTE</name>
<evidence type="ECO:0000256" key="1">
    <source>
        <dbReference type="ARBA" id="ARBA00001849"/>
    </source>
</evidence>
<dbReference type="EC" id="3.1.13.1" evidence="3"/>
<evidence type="ECO:0000259" key="9">
    <source>
        <dbReference type="SMART" id="SM00357"/>
    </source>
</evidence>
<dbReference type="SMART" id="SM00955">
    <property type="entry name" value="RNB"/>
    <property type="match status" value="1"/>
</dbReference>
<dbReference type="PANTHER" id="PTHR23355">
    <property type="entry name" value="RIBONUCLEASE"/>
    <property type="match status" value="1"/>
</dbReference>
<sequence length="658" mass="73780">MLNIDALQQLKSLKKDIKDSKEIVQGIVKGSNSRFGFVTLSDGKDIYLSPDEMLKVFPGDEVEIEVQKDSKGKEFGLIEKLIKSHLKQFVGKYVVKGKAHFVDVDAAGMSRWIFIPPNKRGSAQENELLHCRIMQHPIKNGKPQAEILKVIGSVNKPGVERDYVICKHQIESDWDNETLAQTNSLSEQTIIEQQQGRQDLRSLPFVTIDAASTTDMDDALFVEATENGWKLKVAIADPTAIIASGTALEKTAFKRMTSIYFPDEPLAMLPESISTQLCSLLPKADRLALICEIEIDPTGKLGAYKIYEATIHSKAKLSYEEVAAFIDAPDETHALKVDAEVASILQTLSTLTAILKQWRADNALISEDRPDYRIRLNEQKKIAKIDVIEQNIAHAIVGECMIAANRCAADFISQSSTPGLFVTHGGIRSERQSNVLDVARSRWGDETPENLTEKENYVKLVRLAQQDKSLPPIRSIIARQHERSLFSTTAKPHFGMGLDAYTTFTSPLRKGNDFYIHRLIKKLINAEPATVLSDNELMQLQEQTFIARRALNEMEQWLKCQYIEPLTDQTFEATVVRMTSAGCQVRINANGIEGFISTKAMPVKYSFDPNLMTLTSKSKDQFMLDQQVNVSLDSIDWKRKQIQFKIAQTVSQDAAEKA</sequence>
<dbReference type="InterPro" id="IPR011129">
    <property type="entry name" value="CSD"/>
</dbReference>
<dbReference type="Pfam" id="PF00575">
    <property type="entry name" value="S1"/>
    <property type="match status" value="1"/>
</dbReference>
<proteinExistence type="predicted"/>
<keyword evidence="8" id="KW-0694">RNA-binding</keyword>
<evidence type="ECO:0000259" key="10">
    <source>
        <dbReference type="SMART" id="SM00955"/>
    </source>
</evidence>
<evidence type="ECO:0000313" key="11">
    <source>
        <dbReference type="EMBL" id="UZW74770.1"/>
    </source>
</evidence>
<dbReference type="GO" id="GO:0008859">
    <property type="term" value="F:exoribonuclease II activity"/>
    <property type="evidence" value="ECO:0007669"/>
    <property type="project" value="UniProtKB-EC"/>
</dbReference>
<keyword evidence="6" id="KW-0378">Hydrolase</keyword>
<dbReference type="GO" id="GO:0005829">
    <property type="term" value="C:cytosol"/>
    <property type="evidence" value="ECO:0007669"/>
    <property type="project" value="UniProtKB-ARBA"/>
</dbReference>
<dbReference type="InterPro" id="IPR001900">
    <property type="entry name" value="RNase_II/R"/>
</dbReference>
<evidence type="ECO:0000256" key="8">
    <source>
        <dbReference type="ARBA" id="ARBA00022884"/>
    </source>
</evidence>
<comment type="subcellular location">
    <subcellularLocation>
        <location evidence="2">Cytoplasm</location>
    </subcellularLocation>
</comment>
<dbReference type="SUPFAM" id="SSF50249">
    <property type="entry name" value="Nucleic acid-binding proteins"/>
    <property type="match status" value="3"/>
</dbReference>
<keyword evidence="4" id="KW-0963">Cytoplasm</keyword>
<gene>
    <name evidence="11" type="ORF">NNL22_17385</name>
</gene>
<dbReference type="EMBL" id="CP101527">
    <property type="protein sequence ID" value="UZW74770.1"/>
    <property type="molecule type" value="Genomic_DNA"/>
</dbReference>
<organism evidence="11 12">
    <name type="scientific">Alkalimarinus sediminis</name>
    <dbReference type="NCBI Taxonomy" id="1632866"/>
    <lineage>
        <taxon>Bacteria</taxon>
        <taxon>Pseudomonadati</taxon>
        <taxon>Pseudomonadota</taxon>
        <taxon>Gammaproteobacteria</taxon>
        <taxon>Alteromonadales</taxon>
        <taxon>Alteromonadaceae</taxon>
        <taxon>Alkalimarinus</taxon>
    </lineage>
</organism>
<dbReference type="InterPro" id="IPR050180">
    <property type="entry name" value="RNR_Ribonuclease"/>
</dbReference>
<accession>A0A9E8HI51</accession>
<dbReference type="Pfam" id="PF17876">
    <property type="entry name" value="CSD2"/>
    <property type="match status" value="1"/>
</dbReference>
<keyword evidence="12" id="KW-1185">Reference proteome</keyword>
<dbReference type="GO" id="GO:0006402">
    <property type="term" value="P:mRNA catabolic process"/>
    <property type="evidence" value="ECO:0007669"/>
    <property type="project" value="TreeGrafter"/>
</dbReference>
<keyword evidence="7" id="KW-0269">Exonuclease</keyword>
<keyword evidence="5" id="KW-0540">Nuclease</keyword>
<protein>
    <recommendedName>
        <fullName evidence="3">exoribonuclease II</fullName>
        <ecNumber evidence="3">3.1.13.1</ecNumber>
    </recommendedName>
</protein>
<evidence type="ECO:0000256" key="7">
    <source>
        <dbReference type="ARBA" id="ARBA00022839"/>
    </source>
</evidence>
<dbReference type="AlphaFoldDB" id="A0A9E8HI51"/>
<dbReference type="InterPro" id="IPR003029">
    <property type="entry name" value="S1_domain"/>
</dbReference>
<reference evidence="11" key="1">
    <citation type="submission" date="2022-07" db="EMBL/GenBank/DDBJ databases">
        <title>Alkalimarinus sp. nov., isolated from gut of a Alitta virens.</title>
        <authorList>
            <person name="Yang A.I."/>
            <person name="Shin N.-R."/>
        </authorList>
    </citation>
    <scope>NUCLEOTIDE SEQUENCE</scope>
    <source>
        <strain evidence="11">FA028</strain>
    </source>
</reference>
<dbReference type="GO" id="GO:0003723">
    <property type="term" value="F:RNA binding"/>
    <property type="evidence" value="ECO:0007669"/>
    <property type="project" value="UniProtKB-KW"/>
</dbReference>
<dbReference type="Proteomes" id="UP001164472">
    <property type="component" value="Chromosome"/>
</dbReference>
<dbReference type="Gene3D" id="2.40.50.140">
    <property type="entry name" value="Nucleic acid-binding proteins"/>
    <property type="match status" value="2"/>
</dbReference>
<evidence type="ECO:0000256" key="2">
    <source>
        <dbReference type="ARBA" id="ARBA00004496"/>
    </source>
</evidence>
<dbReference type="InterPro" id="IPR004476">
    <property type="entry name" value="RNase_II/RNase_R"/>
</dbReference>
<dbReference type="KEGG" id="asem:NNL22_17385"/>
<evidence type="ECO:0000256" key="6">
    <source>
        <dbReference type="ARBA" id="ARBA00022801"/>
    </source>
</evidence>
<dbReference type="InterPro" id="IPR012340">
    <property type="entry name" value="NA-bd_OB-fold"/>
</dbReference>
<dbReference type="Pfam" id="PF00773">
    <property type="entry name" value="RNB"/>
    <property type="match status" value="1"/>
</dbReference>
<feature type="domain" description="RNB" evidence="10">
    <location>
        <begin position="197"/>
        <end position="526"/>
    </location>
</feature>
<dbReference type="RefSeq" id="WP_251810197.1">
    <property type="nucleotide sequence ID" value="NZ_CP101527.1"/>
</dbReference>
<dbReference type="PANTHER" id="PTHR23355:SF37">
    <property type="entry name" value="EXORIBONUCLEASE 2"/>
    <property type="match status" value="1"/>
</dbReference>